<dbReference type="InterPro" id="IPR050359">
    <property type="entry name" value="bHLH_transcription_factors"/>
</dbReference>
<dbReference type="GO" id="GO:0005634">
    <property type="term" value="C:nucleus"/>
    <property type="evidence" value="ECO:0007669"/>
    <property type="project" value="TreeGrafter"/>
</dbReference>
<dbReference type="SMART" id="SM00353">
    <property type="entry name" value="HLH"/>
    <property type="match status" value="1"/>
</dbReference>
<feature type="compositionally biased region" description="Polar residues" evidence="1">
    <location>
        <begin position="42"/>
        <end position="55"/>
    </location>
</feature>
<dbReference type="OrthoDB" id="10063280at2759"/>
<organism evidence="3 4">
    <name type="scientific">Portunus trituberculatus</name>
    <name type="common">Swimming crab</name>
    <name type="synonym">Neptunus trituberculatus</name>
    <dbReference type="NCBI Taxonomy" id="210409"/>
    <lineage>
        <taxon>Eukaryota</taxon>
        <taxon>Metazoa</taxon>
        <taxon>Ecdysozoa</taxon>
        <taxon>Arthropoda</taxon>
        <taxon>Crustacea</taxon>
        <taxon>Multicrustacea</taxon>
        <taxon>Malacostraca</taxon>
        <taxon>Eumalacostraca</taxon>
        <taxon>Eucarida</taxon>
        <taxon>Decapoda</taxon>
        <taxon>Pleocyemata</taxon>
        <taxon>Brachyura</taxon>
        <taxon>Eubrachyura</taxon>
        <taxon>Portunoidea</taxon>
        <taxon>Portunidae</taxon>
        <taxon>Portuninae</taxon>
        <taxon>Portunus</taxon>
    </lineage>
</organism>
<comment type="caution">
    <text evidence="3">The sequence shown here is derived from an EMBL/GenBank/DDBJ whole genome shotgun (WGS) entry which is preliminary data.</text>
</comment>
<dbReference type="PROSITE" id="PS50888">
    <property type="entry name" value="BHLH"/>
    <property type="match status" value="1"/>
</dbReference>
<dbReference type="SUPFAM" id="SSF47459">
    <property type="entry name" value="HLH, helix-loop-helix DNA-binding domain"/>
    <property type="match status" value="1"/>
</dbReference>
<feature type="domain" description="BHLH" evidence="2">
    <location>
        <begin position="91"/>
        <end position="147"/>
    </location>
</feature>
<protein>
    <submittedName>
        <fullName evidence="3">Helix-loop-helix protein delilah</fullName>
    </submittedName>
</protein>
<evidence type="ECO:0000256" key="1">
    <source>
        <dbReference type="SAM" id="MobiDB-lite"/>
    </source>
</evidence>
<dbReference type="PANTHER" id="PTHR19290">
    <property type="entry name" value="BASIC HELIX-LOOP-HELIX PROTEIN NEUROGENIN-RELATED"/>
    <property type="match status" value="1"/>
</dbReference>
<feature type="region of interest" description="Disordered" evidence="1">
    <location>
        <begin position="1"/>
        <end position="97"/>
    </location>
</feature>
<keyword evidence="4" id="KW-1185">Reference proteome</keyword>
<dbReference type="InterPro" id="IPR036638">
    <property type="entry name" value="HLH_DNA-bd_sf"/>
</dbReference>
<dbReference type="GO" id="GO:0045944">
    <property type="term" value="P:positive regulation of transcription by RNA polymerase II"/>
    <property type="evidence" value="ECO:0007669"/>
    <property type="project" value="TreeGrafter"/>
</dbReference>
<dbReference type="Gene3D" id="4.10.280.10">
    <property type="entry name" value="Helix-loop-helix DNA-binding domain"/>
    <property type="match status" value="1"/>
</dbReference>
<dbReference type="AlphaFoldDB" id="A0A5B7DS50"/>
<name>A0A5B7DS50_PORTR</name>
<proteinExistence type="predicted"/>
<reference evidence="3 4" key="1">
    <citation type="submission" date="2019-05" db="EMBL/GenBank/DDBJ databases">
        <title>Another draft genome of Portunus trituberculatus and its Hox gene families provides insights of decapod evolution.</title>
        <authorList>
            <person name="Jeong J.-H."/>
            <person name="Song I."/>
            <person name="Kim S."/>
            <person name="Choi T."/>
            <person name="Kim D."/>
            <person name="Ryu S."/>
            <person name="Kim W."/>
        </authorList>
    </citation>
    <scope>NUCLEOTIDE SEQUENCE [LARGE SCALE GENOMIC DNA]</scope>
    <source>
        <tissue evidence="3">Muscle</tissue>
    </source>
</reference>
<sequence length="256" mass="28179">MEKSVKDEEKSEGEAARESGSDTTGADEVDTNNNNDDKNQNVSPSNKSSGASNVKYQLRPRAIHPRRRCDSEWSLPDTLRHKPRPPPLSRYRRKTANARERCRMRQINTAFESLRGVLPSWVCSRRAAADMTKITTLRLASAYIRSLQDILDGNAPEDTCSWVLSSILGEAAPMPDPEPGRPCSPGRAQQILGLTPPQTDFVSFLCSGAESQVLQDNMDSLSSLSPMSETEAVAILMGTDPQPRPWLDGQQSPLVS</sequence>
<dbReference type="GO" id="GO:0009653">
    <property type="term" value="P:anatomical structure morphogenesis"/>
    <property type="evidence" value="ECO:0007669"/>
    <property type="project" value="TreeGrafter"/>
</dbReference>
<dbReference type="CDD" id="cd11431">
    <property type="entry name" value="bHLH_TS_taxi_Dei"/>
    <property type="match status" value="1"/>
</dbReference>
<accession>A0A5B7DS50</accession>
<evidence type="ECO:0000313" key="4">
    <source>
        <dbReference type="Proteomes" id="UP000324222"/>
    </source>
</evidence>
<gene>
    <name evidence="3" type="primary">tx_5</name>
    <name evidence="3" type="ORF">E2C01_016807</name>
</gene>
<dbReference type="GO" id="GO:0003700">
    <property type="term" value="F:DNA-binding transcription factor activity"/>
    <property type="evidence" value="ECO:0007669"/>
    <property type="project" value="TreeGrafter"/>
</dbReference>
<dbReference type="GO" id="GO:0046983">
    <property type="term" value="F:protein dimerization activity"/>
    <property type="evidence" value="ECO:0007669"/>
    <property type="project" value="InterPro"/>
</dbReference>
<dbReference type="PANTHER" id="PTHR19290:SF147">
    <property type="entry name" value="HELIX-LOOP-HELIX PROTEIN DELILAH"/>
    <property type="match status" value="1"/>
</dbReference>
<dbReference type="EMBL" id="VSRR010001246">
    <property type="protein sequence ID" value="MPC23746.1"/>
    <property type="molecule type" value="Genomic_DNA"/>
</dbReference>
<dbReference type="InterPro" id="IPR011598">
    <property type="entry name" value="bHLH_dom"/>
</dbReference>
<dbReference type="GO" id="GO:0070888">
    <property type="term" value="F:E-box binding"/>
    <property type="evidence" value="ECO:0007669"/>
    <property type="project" value="TreeGrafter"/>
</dbReference>
<dbReference type="Pfam" id="PF00010">
    <property type="entry name" value="HLH"/>
    <property type="match status" value="1"/>
</dbReference>
<evidence type="ECO:0000259" key="2">
    <source>
        <dbReference type="PROSITE" id="PS50888"/>
    </source>
</evidence>
<evidence type="ECO:0000313" key="3">
    <source>
        <dbReference type="EMBL" id="MPC23746.1"/>
    </source>
</evidence>
<feature type="compositionally biased region" description="Basic and acidic residues" evidence="1">
    <location>
        <begin position="1"/>
        <end position="20"/>
    </location>
</feature>
<dbReference type="Proteomes" id="UP000324222">
    <property type="component" value="Unassembled WGS sequence"/>
</dbReference>